<dbReference type="InterPro" id="IPR045312">
    <property type="entry name" value="PCBER-like"/>
</dbReference>
<evidence type="ECO:0000256" key="3">
    <source>
        <dbReference type="SAM" id="Phobius"/>
    </source>
</evidence>
<keyword evidence="2" id="KW-0560">Oxidoreductase</keyword>
<dbReference type="CDD" id="cd05259">
    <property type="entry name" value="PCBER_SDR_a"/>
    <property type="match status" value="1"/>
</dbReference>
<feature type="domain" description="NmrA-like" evidence="4">
    <location>
        <begin position="42"/>
        <end position="273"/>
    </location>
</feature>
<sequence length="335" mass="36294">MTSNHIINQPRNRKLLLYLSILIPVLLILNSYYNFFNMSDIKNVIIIGAGGNLGPSILNAFLESSSFNVTVLSREGSSSTFPSSVKVVRANYESVDSLKSAFQGQDAVLSFVGGAAIGDQQKLIDAAIAAGVKRFIPSEYGSNTIESRVRDIVPMFAGKLAAVDYLKSKEKEISWTSVITGPFFDWGIKVGFLNLDIATKTATLIDGGTTTFSATNLRQIGLALVKILETPAVAKDQYVFISSFQTTQKDIVDAAEKITGDKWTIKNVTSKELIYQGNEKLKKQDFSGIVELIKGAAFGDHGFGDLTPAGLWNEKLGLSKEDFEDSVKAALGGKI</sequence>
<evidence type="ECO:0000313" key="6">
    <source>
        <dbReference type="Proteomes" id="UP000481861"/>
    </source>
</evidence>
<dbReference type="Gene3D" id="3.40.50.720">
    <property type="entry name" value="NAD(P)-binding Rossmann-like Domain"/>
    <property type="match status" value="1"/>
</dbReference>
<feature type="transmembrane region" description="Helical" evidence="3">
    <location>
        <begin position="15"/>
        <end position="33"/>
    </location>
</feature>
<dbReference type="Gene3D" id="3.90.25.10">
    <property type="entry name" value="UDP-galactose 4-epimerase, domain 1"/>
    <property type="match status" value="1"/>
</dbReference>
<keyword evidence="3" id="KW-0812">Transmembrane</keyword>
<dbReference type="SUPFAM" id="SSF51735">
    <property type="entry name" value="NAD(P)-binding Rossmann-fold domains"/>
    <property type="match status" value="1"/>
</dbReference>
<keyword evidence="1" id="KW-0521">NADP</keyword>
<dbReference type="InterPro" id="IPR008030">
    <property type="entry name" value="NmrA-like"/>
</dbReference>
<evidence type="ECO:0000259" key="4">
    <source>
        <dbReference type="Pfam" id="PF05368"/>
    </source>
</evidence>
<evidence type="ECO:0000256" key="2">
    <source>
        <dbReference type="ARBA" id="ARBA00023002"/>
    </source>
</evidence>
<dbReference type="InterPro" id="IPR051609">
    <property type="entry name" value="NmrA/Isoflavone_reductase-like"/>
</dbReference>
<dbReference type="PANTHER" id="PTHR47706:SF10">
    <property type="entry name" value="NMRA-LIKE DOMAIN-CONTAINING PROTEIN"/>
    <property type="match status" value="1"/>
</dbReference>
<keyword evidence="3" id="KW-0472">Membrane</keyword>
<name>A0A7C8M6T8_9PLEO</name>
<proteinExistence type="predicted"/>
<protein>
    <recommendedName>
        <fullName evidence="4">NmrA-like domain-containing protein</fullName>
    </recommendedName>
</protein>
<keyword evidence="6" id="KW-1185">Reference proteome</keyword>
<dbReference type="InterPro" id="IPR036291">
    <property type="entry name" value="NAD(P)-bd_dom_sf"/>
</dbReference>
<dbReference type="EMBL" id="JAADJZ010000034">
    <property type="protein sequence ID" value="KAF2865302.1"/>
    <property type="molecule type" value="Genomic_DNA"/>
</dbReference>
<dbReference type="AlphaFoldDB" id="A0A7C8M6T8"/>
<reference evidence="5 6" key="1">
    <citation type="submission" date="2020-01" db="EMBL/GenBank/DDBJ databases">
        <authorList>
            <consortium name="DOE Joint Genome Institute"/>
            <person name="Haridas S."/>
            <person name="Albert R."/>
            <person name="Binder M."/>
            <person name="Bloem J."/>
            <person name="Labutti K."/>
            <person name="Salamov A."/>
            <person name="Andreopoulos B."/>
            <person name="Baker S.E."/>
            <person name="Barry K."/>
            <person name="Bills G."/>
            <person name="Bluhm B.H."/>
            <person name="Cannon C."/>
            <person name="Castanera R."/>
            <person name="Culley D.E."/>
            <person name="Daum C."/>
            <person name="Ezra D."/>
            <person name="Gonzalez J.B."/>
            <person name="Henrissat B."/>
            <person name="Kuo A."/>
            <person name="Liang C."/>
            <person name="Lipzen A."/>
            <person name="Lutzoni F."/>
            <person name="Magnuson J."/>
            <person name="Mondo S."/>
            <person name="Nolan M."/>
            <person name="Ohm R."/>
            <person name="Pangilinan J."/>
            <person name="Park H.-J.H."/>
            <person name="Ramirez L."/>
            <person name="Alfaro M."/>
            <person name="Sun H."/>
            <person name="Tritt A."/>
            <person name="Yoshinaga Y."/>
            <person name="Zwiers L.-H.L."/>
            <person name="Turgeon B.G."/>
            <person name="Goodwin S.B."/>
            <person name="Spatafora J.W."/>
            <person name="Crous P.W."/>
            <person name="Grigoriev I.V."/>
        </authorList>
    </citation>
    <scope>NUCLEOTIDE SEQUENCE [LARGE SCALE GENOMIC DNA]</scope>
    <source>
        <strain evidence="5 6">CBS 611.86</strain>
    </source>
</reference>
<comment type="caution">
    <text evidence="5">The sequence shown here is derived from an EMBL/GenBank/DDBJ whole genome shotgun (WGS) entry which is preliminary data.</text>
</comment>
<dbReference type="Pfam" id="PF05368">
    <property type="entry name" value="NmrA"/>
    <property type="match status" value="1"/>
</dbReference>
<accession>A0A7C8M6T8</accession>
<dbReference type="PANTHER" id="PTHR47706">
    <property type="entry name" value="NMRA-LIKE FAMILY PROTEIN"/>
    <property type="match status" value="1"/>
</dbReference>
<evidence type="ECO:0000256" key="1">
    <source>
        <dbReference type="ARBA" id="ARBA00022857"/>
    </source>
</evidence>
<dbReference type="Proteomes" id="UP000481861">
    <property type="component" value="Unassembled WGS sequence"/>
</dbReference>
<evidence type="ECO:0000313" key="5">
    <source>
        <dbReference type="EMBL" id="KAF2865302.1"/>
    </source>
</evidence>
<dbReference type="OrthoDB" id="9984533at2759"/>
<keyword evidence="3" id="KW-1133">Transmembrane helix</keyword>
<organism evidence="5 6">
    <name type="scientific">Massariosphaeria phaeospora</name>
    <dbReference type="NCBI Taxonomy" id="100035"/>
    <lineage>
        <taxon>Eukaryota</taxon>
        <taxon>Fungi</taxon>
        <taxon>Dikarya</taxon>
        <taxon>Ascomycota</taxon>
        <taxon>Pezizomycotina</taxon>
        <taxon>Dothideomycetes</taxon>
        <taxon>Pleosporomycetidae</taxon>
        <taxon>Pleosporales</taxon>
        <taxon>Pleosporales incertae sedis</taxon>
        <taxon>Massariosphaeria</taxon>
    </lineage>
</organism>
<dbReference type="GO" id="GO:0016491">
    <property type="term" value="F:oxidoreductase activity"/>
    <property type="evidence" value="ECO:0007669"/>
    <property type="project" value="UniProtKB-KW"/>
</dbReference>
<gene>
    <name evidence="5" type="ORF">BDV95DRAFT_586677</name>
</gene>